<accession>A0A1U7NA81</accession>
<dbReference type="CDD" id="cd06260">
    <property type="entry name" value="DUF820-like"/>
    <property type="match status" value="1"/>
</dbReference>
<organism evidence="2 3">
    <name type="scientific">Moorena bouillonii PNG</name>
    <dbReference type="NCBI Taxonomy" id="568701"/>
    <lineage>
        <taxon>Bacteria</taxon>
        <taxon>Bacillati</taxon>
        <taxon>Cyanobacteriota</taxon>
        <taxon>Cyanophyceae</taxon>
        <taxon>Coleofasciculales</taxon>
        <taxon>Coleofasciculaceae</taxon>
        <taxon>Moorena</taxon>
    </lineage>
</organism>
<dbReference type="Gene3D" id="3.90.1570.10">
    <property type="entry name" value="tt1808, chain A"/>
    <property type="match status" value="1"/>
</dbReference>
<dbReference type="AlphaFoldDB" id="A0A1U7NA81"/>
<proteinExistence type="predicted"/>
<dbReference type="RefSeq" id="WP_075905251.1">
    <property type="nucleotide sequence ID" value="NZ_MKZS01000001.1"/>
</dbReference>
<evidence type="ECO:0000313" key="3">
    <source>
        <dbReference type="Proteomes" id="UP000186657"/>
    </source>
</evidence>
<comment type="caution">
    <text evidence="2">The sequence shown here is derived from an EMBL/GenBank/DDBJ whole genome shotgun (WGS) entry which is preliminary data.</text>
</comment>
<dbReference type="EMBL" id="MKZS01000001">
    <property type="protein sequence ID" value="OLT62824.1"/>
    <property type="molecule type" value="Genomic_DNA"/>
</dbReference>
<reference evidence="2 3" key="1">
    <citation type="submission" date="2016-10" db="EMBL/GenBank/DDBJ databases">
        <title>Comparative genomics uncovers the prolific and rare metabolic potential of the cyanobacterial genus Moorea.</title>
        <authorList>
            <person name="Leao T."/>
            <person name="Castelao G."/>
            <person name="Korobeynikov A."/>
            <person name="Monroe E.A."/>
            <person name="Podell S."/>
            <person name="Glukhov E."/>
            <person name="Allen E."/>
            <person name="Gerwick W.H."/>
            <person name="Gerwick L."/>
        </authorList>
    </citation>
    <scope>NUCLEOTIDE SEQUENCE [LARGE SCALE GENOMIC DNA]</scope>
    <source>
        <strain evidence="2 3">PNG5-198</strain>
    </source>
</reference>
<sequence length="198" mass="22420">MTTLTLDLQSINLTDEQFFQLCQDNDDLKFERNANGDLIIMSPTGGSTGNRNGRLNQQLFNWSDSDRVAWPSAFGTGIAFDSSTGFKLPNGADRSPDASWIPLARWNSLTPQQQEKFLPLCPDFVIELRSPSDTLIAIRKKMEEYRDNGTRLGCLINRKERQVEIYRPSKEVEVLESPTSLSGEEVLPGFVLYLDLIW</sequence>
<evidence type="ECO:0000259" key="1">
    <source>
        <dbReference type="Pfam" id="PF05685"/>
    </source>
</evidence>
<dbReference type="SUPFAM" id="SSF52980">
    <property type="entry name" value="Restriction endonuclease-like"/>
    <property type="match status" value="1"/>
</dbReference>
<feature type="domain" description="Putative restriction endonuclease" evidence="1">
    <location>
        <begin position="16"/>
        <end position="193"/>
    </location>
</feature>
<dbReference type="InterPro" id="IPR012296">
    <property type="entry name" value="Nuclease_put_TT1808"/>
</dbReference>
<evidence type="ECO:0000313" key="2">
    <source>
        <dbReference type="EMBL" id="OLT62824.1"/>
    </source>
</evidence>
<dbReference type="InterPro" id="IPR008538">
    <property type="entry name" value="Uma2"/>
</dbReference>
<dbReference type="Pfam" id="PF05685">
    <property type="entry name" value="Uma2"/>
    <property type="match status" value="1"/>
</dbReference>
<protein>
    <recommendedName>
        <fullName evidence="1">Putative restriction endonuclease domain-containing protein</fullName>
    </recommendedName>
</protein>
<dbReference type="PANTHER" id="PTHR34107:SF7">
    <property type="entry name" value="SLR2092 PROTEIN"/>
    <property type="match status" value="1"/>
</dbReference>
<keyword evidence="3" id="KW-1185">Reference proteome</keyword>
<dbReference type="Proteomes" id="UP000186657">
    <property type="component" value="Unassembled WGS sequence"/>
</dbReference>
<dbReference type="PANTHER" id="PTHR34107">
    <property type="entry name" value="SLL0198 PROTEIN-RELATED"/>
    <property type="match status" value="1"/>
</dbReference>
<gene>
    <name evidence="2" type="ORF">BJP37_31120</name>
</gene>
<name>A0A1U7NA81_9CYAN</name>
<dbReference type="InterPro" id="IPR011335">
    <property type="entry name" value="Restrct_endonuc-II-like"/>
</dbReference>